<accession>A0A561U911</accession>
<gene>
    <name evidence="4" type="ORF">FHU35_12856</name>
</gene>
<feature type="compositionally biased region" description="Basic and acidic residues" evidence="2">
    <location>
        <begin position="174"/>
        <end position="184"/>
    </location>
</feature>
<dbReference type="EMBL" id="VIWX01000002">
    <property type="protein sequence ID" value="TWF95856.1"/>
    <property type="molecule type" value="Genomic_DNA"/>
</dbReference>
<keyword evidence="1" id="KW-0808">Transferase</keyword>
<evidence type="ECO:0000313" key="5">
    <source>
        <dbReference type="Proteomes" id="UP000316184"/>
    </source>
</evidence>
<evidence type="ECO:0000259" key="3">
    <source>
        <dbReference type="Pfam" id="PF12804"/>
    </source>
</evidence>
<organism evidence="4 5">
    <name type="scientific">Saccharopolyspora dendranthemae</name>
    <dbReference type="NCBI Taxonomy" id="1181886"/>
    <lineage>
        <taxon>Bacteria</taxon>
        <taxon>Bacillati</taxon>
        <taxon>Actinomycetota</taxon>
        <taxon>Actinomycetes</taxon>
        <taxon>Pseudonocardiales</taxon>
        <taxon>Pseudonocardiaceae</taxon>
        <taxon>Saccharopolyspora</taxon>
    </lineage>
</organism>
<dbReference type="SUPFAM" id="SSF53448">
    <property type="entry name" value="Nucleotide-diphospho-sugar transferases"/>
    <property type="match status" value="1"/>
</dbReference>
<keyword evidence="5" id="KW-1185">Reference proteome</keyword>
<dbReference type="Gene3D" id="3.90.550.10">
    <property type="entry name" value="Spore Coat Polysaccharide Biosynthesis Protein SpsA, Chain A"/>
    <property type="match status" value="1"/>
</dbReference>
<feature type="domain" description="MobA-like NTP transferase" evidence="3">
    <location>
        <begin position="2"/>
        <end position="150"/>
    </location>
</feature>
<dbReference type="InterPro" id="IPR025877">
    <property type="entry name" value="MobA-like_NTP_Trfase"/>
</dbReference>
<evidence type="ECO:0000256" key="2">
    <source>
        <dbReference type="SAM" id="MobiDB-lite"/>
    </source>
</evidence>
<feature type="region of interest" description="Disordered" evidence="2">
    <location>
        <begin position="162"/>
        <end position="184"/>
    </location>
</feature>
<dbReference type="Proteomes" id="UP000316184">
    <property type="component" value="Unassembled WGS sequence"/>
</dbReference>
<evidence type="ECO:0000256" key="1">
    <source>
        <dbReference type="ARBA" id="ARBA00022679"/>
    </source>
</evidence>
<sequence length="184" mass="19096">MLLAGGGARRLGGADKVMLPVRGRTLLDRTIDAVAGANPVVVVGPERPTATAVLWTAEEPAGGGPLAAVEAGLRRIEDTDGLVAVLAADHPNLTPDTLARLSAALTDQPTAGGAVLADPGGRAQWLIGLWRVRALRDSMPSEVRNRPVRALFAPLGPVRVPATTPEVSDVDTPGDLREARTPDF</sequence>
<comment type="caution">
    <text evidence="4">The sequence shown here is derived from an EMBL/GenBank/DDBJ whole genome shotgun (WGS) entry which is preliminary data.</text>
</comment>
<dbReference type="GO" id="GO:0016779">
    <property type="term" value="F:nucleotidyltransferase activity"/>
    <property type="evidence" value="ECO:0007669"/>
    <property type="project" value="TreeGrafter"/>
</dbReference>
<dbReference type="PANTHER" id="PTHR19136:SF81">
    <property type="entry name" value="MOLYBDENUM COFACTOR GUANYLYLTRANSFERASE"/>
    <property type="match status" value="1"/>
</dbReference>
<evidence type="ECO:0000313" key="4">
    <source>
        <dbReference type="EMBL" id="TWF95856.1"/>
    </source>
</evidence>
<dbReference type="AlphaFoldDB" id="A0A561U911"/>
<proteinExistence type="predicted"/>
<dbReference type="PANTHER" id="PTHR19136">
    <property type="entry name" value="MOLYBDENUM COFACTOR GUANYLYLTRANSFERASE"/>
    <property type="match status" value="1"/>
</dbReference>
<reference evidence="4 5" key="1">
    <citation type="submission" date="2019-06" db="EMBL/GenBank/DDBJ databases">
        <title>Sequencing the genomes of 1000 actinobacteria strains.</title>
        <authorList>
            <person name="Klenk H.-P."/>
        </authorList>
    </citation>
    <scope>NUCLEOTIDE SEQUENCE [LARGE SCALE GENOMIC DNA]</scope>
    <source>
        <strain evidence="4 5">DSM 46699</strain>
    </source>
</reference>
<dbReference type="InterPro" id="IPR029044">
    <property type="entry name" value="Nucleotide-diphossugar_trans"/>
</dbReference>
<name>A0A561U911_9PSEU</name>
<protein>
    <submittedName>
        <fullName evidence="4">Molybdopterin-guanine dinucleotide biosynthesis protein A</fullName>
    </submittedName>
</protein>
<dbReference type="Pfam" id="PF12804">
    <property type="entry name" value="NTP_transf_3"/>
    <property type="match status" value="1"/>
</dbReference>